<feature type="compositionally biased region" description="Low complexity" evidence="1">
    <location>
        <begin position="405"/>
        <end position="415"/>
    </location>
</feature>
<feature type="compositionally biased region" description="Low complexity" evidence="1">
    <location>
        <begin position="369"/>
        <end position="381"/>
    </location>
</feature>
<proteinExistence type="predicted"/>
<feature type="compositionally biased region" description="Acidic residues" evidence="1">
    <location>
        <begin position="93"/>
        <end position="104"/>
    </location>
</feature>
<sequence length="577" mass="61635">MSTQQSTGYHTRAVTRSGLASPPPPVFGTTTVVPSPEAPSSPRPASLDSPSEIAGPSVAGPEYVPSAADPEHGVTASGSVDFPLGSTSFNNEVGDESGPDECADDGGWTPVTRRTARNHSQNSNSTSHSNKNTHTPNFPIASNAEEVNSNSTIAQVTRGMSIAELVAVAERYEALAASTRADMARNCRASKGPSGETAGETIGNDNITNSDVSVKTDSNDRGVKDTREEHDGTWNSQAKSHVGNNEPSEAPELSKPPKVNFSAAGSEKSENIPASNRSTEKGDGEMSGQTQVEFAEMKQQIKELKRMLKASQNPATPSELQKAQKVVDEFTSDKTNHRATPRRLAAQSFIAKAIRGMSQVATDPPTPDPSDSSSDSNGSDAGSDRGESEGEKSSAAARHRRMSSRRSSGSKGAGKMRIRPKEPTTPGPNGGSAFNSRPQRNEFRGRGRGRGGRGYGPPRGESMRAAAVEMPPLRDTEEDDSEDGSDPTGIPSWFEDQYLMRQKVCLRIVNDNGTQYKGYNLEGCCIGDTLGMAVARLLEFSQPYPGDERLCLTSEKLNYRRFRVERCSAESYIVGTG</sequence>
<feature type="compositionally biased region" description="Polar residues" evidence="1">
    <location>
        <begin position="203"/>
        <end position="216"/>
    </location>
</feature>
<keyword evidence="3" id="KW-1185">Reference proteome</keyword>
<comment type="caution">
    <text evidence="2">The sequence shown here is derived from an EMBL/GenBank/DDBJ whole genome shotgun (WGS) entry which is preliminary data.</text>
</comment>
<gene>
    <name evidence="2" type="ORF">B0H17DRAFT_1144718</name>
</gene>
<feature type="compositionally biased region" description="Basic and acidic residues" evidence="1">
    <location>
        <begin position="382"/>
        <end position="392"/>
    </location>
</feature>
<feature type="compositionally biased region" description="Basic and acidic residues" evidence="1">
    <location>
        <begin position="325"/>
        <end position="336"/>
    </location>
</feature>
<feature type="compositionally biased region" description="Polar residues" evidence="1">
    <location>
        <begin position="233"/>
        <end position="247"/>
    </location>
</feature>
<feature type="compositionally biased region" description="Basic and acidic residues" evidence="1">
    <location>
        <begin position="217"/>
        <end position="232"/>
    </location>
</feature>
<dbReference type="AlphaFoldDB" id="A0AAD7CW37"/>
<evidence type="ECO:0000256" key="1">
    <source>
        <dbReference type="SAM" id="MobiDB-lite"/>
    </source>
</evidence>
<evidence type="ECO:0000313" key="3">
    <source>
        <dbReference type="Proteomes" id="UP001221757"/>
    </source>
</evidence>
<dbReference type="EMBL" id="JARKIE010000251">
    <property type="protein sequence ID" value="KAJ7661199.1"/>
    <property type="molecule type" value="Genomic_DNA"/>
</dbReference>
<feature type="compositionally biased region" description="Low complexity" evidence="1">
    <location>
        <begin position="118"/>
        <end position="135"/>
    </location>
</feature>
<name>A0AAD7CW37_MYCRO</name>
<organism evidence="2 3">
    <name type="scientific">Mycena rosella</name>
    <name type="common">Pink bonnet</name>
    <name type="synonym">Agaricus rosellus</name>
    <dbReference type="NCBI Taxonomy" id="1033263"/>
    <lineage>
        <taxon>Eukaryota</taxon>
        <taxon>Fungi</taxon>
        <taxon>Dikarya</taxon>
        <taxon>Basidiomycota</taxon>
        <taxon>Agaricomycotina</taxon>
        <taxon>Agaricomycetes</taxon>
        <taxon>Agaricomycetidae</taxon>
        <taxon>Agaricales</taxon>
        <taxon>Marasmiineae</taxon>
        <taxon>Mycenaceae</taxon>
        <taxon>Mycena</taxon>
    </lineage>
</organism>
<feature type="region of interest" description="Disordered" evidence="1">
    <location>
        <begin position="308"/>
        <end position="492"/>
    </location>
</feature>
<feature type="region of interest" description="Disordered" evidence="1">
    <location>
        <begin position="183"/>
        <end position="293"/>
    </location>
</feature>
<dbReference type="Proteomes" id="UP001221757">
    <property type="component" value="Unassembled WGS sequence"/>
</dbReference>
<feature type="compositionally biased region" description="Polar residues" evidence="1">
    <location>
        <begin position="310"/>
        <end position="321"/>
    </location>
</feature>
<reference evidence="2" key="1">
    <citation type="submission" date="2023-03" db="EMBL/GenBank/DDBJ databases">
        <title>Massive genome expansion in bonnet fungi (Mycena s.s.) driven by repeated elements and novel gene families across ecological guilds.</title>
        <authorList>
            <consortium name="Lawrence Berkeley National Laboratory"/>
            <person name="Harder C.B."/>
            <person name="Miyauchi S."/>
            <person name="Viragh M."/>
            <person name="Kuo A."/>
            <person name="Thoen E."/>
            <person name="Andreopoulos B."/>
            <person name="Lu D."/>
            <person name="Skrede I."/>
            <person name="Drula E."/>
            <person name="Henrissat B."/>
            <person name="Morin E."/>
            <person name="Kohler A."/>
            <person name="Barry K."/>
            <person name="LaButti K."/>
            <person name="Morin E."/>
            <person name="Salamov A."/>
            <person name="Lipzen A."/>
            <person name="Mereny Z."/>
            <person name="Hegedus B."/>
            <person name="Baldrian P."/>
            <person name="Stursova M."/>
            <person name="Weitz H."/>
            <person name="Taylor A."/>
            <person name="Grigoriev I.V."/>
            <person name="Nagy L.G."/>
            <person name="Martin F."/>
            <person name="Kauserud H."/>
        </authorList>
    </citation>
    <scope>NUCLEOTIDE SEQUENCE</scope>
    <source>
        <strain evidence="2">CBHHK067</strain>
    </source>
</reference>
<evidence type="ECO:0000313" key="2">
    <source>
        <dbReference type="EMBL" id="KAJ7661199.1"/>
    </source>
</evidence>
<accession>A0AAD7CW37</accession>
<protein>
    <submittedName>
        <fullName evidence="2">Uncharacterized protein</fullName>
    </submittedName>
</protein>
<feature type="region of interest" description="Disordered" evidence="1">
    <location>
        <begin position="1"/>
        <end position="146"/>
    </location>
</feature>
<feature type="compositionally biased region" description="Acidic residues" evidence="1">
    <location>
        <begin position="476"/>
        <end position="485"/>
    </location>
</feature>